<evidence type="ECO:0000313" key="4">
    <source>
        <dbReference type="EMBL" id="KAG5609836.1"/>
    </source>
</evidence>
<feature type="region of interest" description="Disordered" evidence="2">
    <location>
        <begin position="465"/>
        <end position="529"/>
    </location>
</feature>
<feature type="region of interest" description="Disordered" evidence="2">
    <location>
        <begin position="565"/>
        <end position="598"/>
    </location>
</feature>
<dbReference type="PROSITE" id="PS50966">
    <property type="entry name" value="ZF_SWIM"/>
    <property type="match status" value="1"/>
</dbReference>
<accession>A0A9J5ZE91</accession>
<evidence type="ECO:0000313" key="5">
    <source>
        <dbReference type="Proteomes" id="UP000824120"/>
    </source>
</evidence>
<keyword evidence="1" id="KW-0479">Metal-binding</keyword>
<gene>
    <name evidence="4" type="ORF">H5410_021117</name>
</gene>
<evidence type="ECO:0000256" key="1">
    <source>
        <dbReference type="PROSITE-ProRule" id="PRU00325"/>
    </source>
</evidence>
<dbReference type="PANTHER" id="PTHR31973:SF197">
    <property type="entry name" value="SWIM-TYPE DOMAIN-CONTAINING PROTEIN"/>
    <property type="match status" value="1"/>
</dbReference>
<evidence type="ECO:0000259" key="3">
    <source>
        <dbReference type="PROSITE" id="PS50966"/>
    </source>
</evidence>
<feature type="region of interest" description="Disordered" evidence="2">
    <location>
        <begin position="56"/>
        <end position="75"/>
    </location>
</feature>
<reference evidence="4 5" key="1">
    <citation type="submission" date="2020-09" db="EMBL/GenBank/DDBJ databases">
        <title>De no assembly of potato wild relative species, Solanum commersonii.</title>
        <authorList>
            <person name="Cho K."/>
        </authorList>
    </citation>
    <scope>NUCLEOTIDE SEQUENCE [LARGE SCALE GENOMIC DNA]</scope>
    <source>
        <strain evidence="4">LZ3.2</strain>
        <tissue evidence="4">Leaf</tissue>
    </source>
</reference>
<dbReference type="OrthoDB" id="1305991at2759"/>
<dbReference type="Proteomes" id="UP000824120">
    <property type="component" value="Chromosome 4"/>
</dbReference>
<dbReference type="PRINTS" id="PR00929">
    <property type="entry name" value="ATHOOK"/>
</dbReference>
<keyword evidence="5" id="KW-1185">Reference proteome</keyword>
<sequence length="613" mass="69296">MVDELGGPIGLLEYTPTNEESFGAFNKEGDRGDHEGERVGYINENENEFEAATTQPVASQSSPVGNPKAVAPTQASTTTTITVEPETGAPTQPTFNPTVDLLKYKLKAERRSYQWRKRTERAPKDPEEVPVAKVGLDVGFDETEPVDKNLKGKVVGDEHVYCSSDAYRVETNSNTETMRDSRRIDFDKTAKKVMWQLGMVFESVNDFRDVVTKYSLQKGVQLEKFTNHPKKGLTSTIKHLSLEVEHRMCARHILVNWEQDYRGLERSNQFWKCARSTFEAELKANLAHMALLAPRHKTIITMLEEIRVKVINRLGQFLKFPETWLTNISPMVLRVLEKNIAKSMKCQIEFNGERGFEISDGSYVRTVDMSSRTCSCKSWMLKGIPCPYVIATILYKNWEPIDYVDDCYSKETYLRTYCHYLQLVTNMKMWSDSTNPHVEPPVVKSMLRRPRKDFVAARPCNEACTSRAIPKPRERPRKTPTTTTEAPVTDGEPPRPKGRPRKTPTITTEEPVSDGEPPRPKGRPRKTTNNEALIATLTIGRGMTIESLHFQILFYKLIFTPVTTSERDTTPDTSPARGRGICIGRADTTPGRGRGIDIERADTTPARGRGIGI</sequence>
<dbReference type="GO" id="GO:0008270">
    <property type="term" value="F:zinc ion binding"/>
    <property type="evidence" value="ECO:0007669"/>
    <property type="project" value="UniProtKB-KW"/>
</dbReference>
<comment type="caution">
    <text evidence="4">The sequence shown here is derived from an EMBL/GenBank/DDBJ whole genome shotgun (WGS) entry which is preliminary data.</text>
</comment>
<feature type="compositionally biased region" description="Basic and acidic residues" evidence="2">
    <location>
        <begin position="27"/>
        <end position="37"/>
    </location>
</feature>
<name>A0A9J5ZE91_SOLCO</name>
<protein>
    <recommendedName>
        <fullName evidence="3">SWIM-type domain-containing protein</fullName>
    </recommendedName>
</protein>
<organism evidence="4 5">
    <name type="scientific">Solanum commersonii</name>
    <name type="common">Commerson's wild potato</name>
    <name type="synonym">Commerson's nightshade</name>
    <dbReference type="NCBI Taxonomy" id="4109"/>
    <lineage>
        <taxon>Eukaryota</taxon>
        <taxon>Viridiplantae</taxon>
        <taxon>Streptophyta</taxon>
        <taxon>Embryophyta</taxon>
        <taxon>Tracheophyta</taxon>
        <taxon>Spermatophyta</taxon>
        <taxon>Magnoliopsida</taxon>
        <taxon>eudicotyledons</taxon>
        <taxon>Gunneridae</taxon>
        <taxon>Pentapetalae</taxon>
        <taxon>asterids</taxon>
        <taxon>lamiids</taxon>
        <taxon>Solanales</taxon>
        <taxon>Solanaceae</taxon>
        <taxon>Solanoideae</taxon>
        <taxon>Solaneae</taxon>
        <taxon>Solanum</taxon>
    </lineage>
</organism>
<dbReference type="AlphaFoldDB" id="A0A9J5ZE91"/>
<evidence type="ECO:0000256" key="2">
    <source>
        <dbReference type="SAM" id="MobiDB-lite"/>
    </source>
</evidence>
<dbReference type="PANTHER" id="PTHR31973">
    <property type="entry name" value="POLYPROTEIN, PUTATIVE-RELATED"/>
    <property type="match status" value="1"/>
</dbReference>
<dbReference type="GO" id="GO:0003677">
    <property type="term" value="F:DNA binding"/>
    <property type="evidence" value="ECO:0007669"/>
    <property type="project" value="InterPro"/>
</dbReference>
<keyword evidence="1" id="KW-0863">Zinc-finger</keyword>
<feature type="region of interest" description="Disordered" evidence="2">
    <location>
        <begin position="1"/>
        <end position="37"/>
    </location>
</feature>
<dbReference type="InterPro" id="IPR007527">
    <property type="entry name" value="Znf_SWIM"/>
</dbReference>
<dbReference type="EMBL" id="JACXVP010000004">
    <property type="protein sequence ID" value="KAG5609836.1"/>
    <property type="molecule type" value="Genomic_DNA"/>
</dbReference>
<keyword evidence="1" id="KW-0862">Zinc</keyword>
<proteinExistence type="predicted"/>
<dbReference type="InterPro" id="IPR017956">
    <property type="entry name" value="AT_hook_DNA-bd_motif"/>
</dbReference>
<feature type="domain" description="SWIM-type" evidence="3">
    <location>
        <begin position="363"/>
        <end position="397"/>
    </location>
</feature>